<reference evidence="10" key="1">
    <citation type="submission" date="2016-04" db="EMBL/GenBank/DDBJ databases">
        <title>Mitochondria of Scolytid beetles.</title>
        <authorList>
            <person name="Miller K."/>
            <person name="Linard B."/>
            <person name="Vogler A.P."/>
        </authorList>
    </citation>
    <scope>NUCLEOTIDE SEQUENCE</scope>
</reference>
<evidence type="ECO:0000256" key="7">
    <source>
        <dbReference type="ARBA" id="ARBA00023136"/>
    </source>
</evidence>
<keyword evidence="4 9" id="KW-0813">Transport</keyword>
<evidence type="ECO:0000256" key="8">
    <source>
        <dbReference type="ARBA" id="ARBA00049551"/>
    </source>
</evidence>
<dbReference type="Gene3D" id="1.20.58.1610">
    <property type="entry name" value="NADH:ubiquinone/plastoquinone oxidoreductase, chain 3"/>
    <property type="match status" value="1"/>
</dbReference>
<keyword evidence="6 9" id="KW-1133">Transmembrane helix</keyword>
<gene>
    <name evidence="10" type="primary">nad3</name>
</gene>
<accession>A0A343A5H6</accession>
<dbReference type="GO" id="GO:0008137">
    <property type="term" value="F:NADH dehydrogenase (ubiquinone) activity"/>
    <property type="evidence" value="ECO:0007669"/>
    <property type="project" value="UniProtKB-UniRule"/>
</dbReference>
<evidence type="ECO:0000256" key="9">
    <source>
        <dbReference type="RuleBase" id="RU003640"/>
    </source>
</evidence>
<evidence type="ECO:0000256" key="2">
    <source>
        <dbReference type="ARBA" id="ARBA00008472"/>
    </source>
</evidence>
<keyword evidence="9" id="KW-0830">Ubiquinone</keyword>
<feature type="transmembrane region" description="Helical" evidence="9">
    <location>
        <begin position="84"/>
        <end position="103"/>
    </location>
</feature>
<keyword evidence="9" id="KW-0679">Respiratory chain</keyword>
<evidence type="ECO:0000256" key="4">
    <source>
        <dbReference type="ARBA" id="ARBA00022448"/>
    </source>
</evidence>
<keyword evidence="7 9" id="KW-0472">Membrane</keyword>
<name>A0A343A5H6_9CUCU</name>
<protein>
    <recommendedName>
        <fullName evidence="3 9">NADH-ubiquinone oxidoreductase chain 3</fullName>
        <ecNumber evidence="9">7.1.1.2</ecNumber>
    </recommendedName>
</protein>
<keyword evidence="9 10" id="KW-0496">Mitochondrion</keyword>
<dbReference type="AlphaFoldDB" id="A0A343A5H6"/>
<dbReference type="InterPro" id="IPR000440">
    <property type="entry name" value="NADH_UbQ/plastoQ_OxRdtase_su3"/>
</dbReference>
<dbReference type="Pfam" id="PF00507">
    <property type="entry name" value="Oxidored_q4"/>
    <property type="match status" value="1"/>
</dbReference>
<keyword evidence="9" id="KW-0520">NAD</keyword>
<comment type="catalytic activity">
    <reaction evidence="8 9">
        <text>a ubiquinone + NADH + 5 H(+)(in) = a ubiquinol + NAD(+) + 4 H(+)(out)</text>
        <dbReference type="Rhea" id="RHEA:29091"/>
        <dbReference type="Rhea" id="RHEA-COMP:9565"/>
        <dbReference type="Rhea" id="RHEA-COMP:9566"/>
        <dbReference type="ChEBI" id="CHEBI:15378"/>
        <dbReference type="ChEBI" id="CHEBI:16389"/>
        <dbReference type="ChEBI" id="CHEBI:17976"/>
        <dbReference type="ChEBI" id="CHEBI:57540"/>
        <dbReference type="ChEBI" id="CHEBI:57945"/>
        <dbReference type="EC" id="7.1.1.2"/>
    </reaction>
</comment>
<feature type="transmembrane region" description="Helical" evidence="9">
    <location>
        <begin position="6"/>
        <end position="23"/>
    </location>
</feature>
<evidence type="ECO:0000256" key="5">
    <source>
        <dbReference type="ARBA" id="ARBA00022692"/>
    </source>
</evidence>
<keyword evidence="5 9" id="KW-0812">Transmembrane</keyword>
<dbReference type="GO" id="GO:0030964">
    <property type="term" value="C:NADH dehydrogenase complex"/>
    <property type="evidence" value="ECO:0007669"/>
    <property type="project" value="TreeGrafter"/>
</dbReference>
<dbReference type="EC" id="7.1.1.2" evidence="9"/>
<dbReference type="EMBL" id="KX035210">
    <property type="protein sequence ID" value="AOY39804.1"/>
    <property type="molecule type" value="Genomic_DNA"/>
</dbReference>
<comment type="similarity">
    <text evidence="2 9">Belongs to the complex I subunit 3 family.</text>
</comment>
<feature type="transmembrane region" description="Helical" evidence="9">
    <location>
        <begin position="53"/>
        <end position="78"/>
    </location>
</feature>
<sequence>MILFLMTFILLLSMFLMLMLFFISKKTIIDREKTSPFECGFDPKNSARLPFSLHFFLIAIIFIIFDVELTLLLPLILFIKMFNIWTLFLTMSFFIMILLIGIYHEISEGSLNWVK</sequence>
<evidence type="ECO:0000256" key="1">
    <source>
        <dbReference type="ARBA" id="ARBA00004370"/>
    </source>
</evidence>
<proteinExistence type="inferred from homology"/>
<evidence type="ECO:0000313" key="10">
    <source>
        <dbReference type="EMBL" id="AOY39804.1"/>
    </source>
</evidence>
<evidence type="ECO:0000256" key="3">
    <source>
        <dbReference type="ARBA" id="ARBA00021007"/>
    </source>
</evidence>
<dbReference type="GO" id="GO:0031966">
    <property type="term" value="C:mitochondrial membrane"/>
    <property type="evidence" value="ECO:0007669"/>
    <property type="project" value="UniProtKB-SubCell"/>
</dbReference>
<keyword evidence="9" id="KW-0249">Electron transport</keyword>
<organism evidence="10">
    <name type="scientific">Phloeotribus sp. BMNH 1047247</name>
    <dbReference type="NCBI Taxonomy" id="1903799"/>
    <lineage>
        <taxon>Eukaryota</taxon>
        <taxon>Metazoa</taxon>
        <taxon>Ecdysozoa</taxon>
        <taxon>Arthropoda</taxon>
        <taxon>Hexapoda</taxon>
        <taxon>Insecta</taxon>
        <taxon>Pterygota</taxon>
        <taxon>Neoptera</taxon>
        <taxon>Endopterygota</taxon>
        <taxon>Coleoptera</taxon>
        <taxon>Polyphaga</taxon>
        <taxon>Cucujiformia</taxon>
        <taxon>Curculionidae</taxon>
        <taxon>Scolytinae</taxon>
        <taxon>Phloeotribus</taxon>
    </lineage>
</organism>
<dbReference type="PANTHER" id="PTHR11058">
    <property type="entry name" value="NADH-UBIQUINONE OXIDOREDUCTASE CHAIN 3"/>
    <property type="match status" value="1"/>
</dbReference>
<dbReference type="InterPro" id="IPR038430">
    <property type="entry name" value="NDAH_ubi_oxred_su3_sf"/>
</dbReference>
<comment type="function">
    <text evidence="9">Core subunit of the mitochondrial membrane respiratory chain NADH dehydrogenase (Complex I) which catalyzes electron transfer from NADH through the respiratory chain, using ubiquinone as an electron acceptor. Essential for the catalytic activity of complex I.</text>
</comment>
<comment type="subcellular location">
    <subcellularLocation>
        <location evidence="1">Membrane</location>
    </subcellularLocation>
    <subcellularLocation>
        <location evidence="9">Mitochondrion membrane</location>
        <topology evidence="9">Multi-pass membrane protein</topology>
    </subcellularLocation>
</comment>
<dbReference type="PANTHER" id="PTHR11058:SF9">
    <property type="entry name" value="NADH-UBIQUINONE OXIDOREDUCTASE CHAIN 3"/>
    <property type="match status" value="1"/>
</dbReference>
<geneLocation type="mitochondrion" evidence="10"/>
<evidence type="ECO:0000256" key="6">
    <source>
        <dbReference type="ARBA" id="ARBA00022989"/>
    </source>
</evidence>
<keyword evidence="9" id="KW-1278">Translocase</keyword>